<dbReference type="InterPro" id="IPR013888">
    <property type="entry name" value="RNase_P_Rpm2_mt"/>
</dbReference>
<protein>
    <submittedName>
        <fullName evidence="2">Ribonuclease P</fullName>
    </submittedName>
</protein>
<organism evidence="2 3">
    <name type="scientific">Maudiozyma humilis</name>
    <name type="common">Sour dough yeast</name>
    <name type="synonym">Kazachstania humilis</name>
    <dbReference type="NCBI Taxonomy" id="51915"/>
    <lineage>
        <taxon>Eukaryota</taxon>
        <taxon>Fungi</taxon>
        <taxon>Dikarya</taxon>
        <taxon>Ascomycota</taxon>
        <taxon>Saccharomycotina</taxon>
        <taxon>Saccharomycetes</taxon>
        <taxon>Saccharomycetales</taxon>
        <taxon>Saccharomycetaceae</taxon>
        <taxon>Maudiozyma</taxon>
    </lineage>
</organism>
<accession>A0AAV5S2Y9</accession>
<keyword evidence="3" id="KW-1185">Reference proteome</keyword>
<gene>
    <name evidence="2" type="ORF">DAKH74_036350</name>
</gene>
<evidence type="ECO:0000256" key="1">
    <source>
        <dbReference type="SAM" id="MobiDB-lite"/>
    </source>
</evidence>
<evidence type="ECO:0000313" key="2">
    <source>
        <dbReference type="EMBL" id="GMM57019.1"/>
    </source>
</evidence>
<comment type="caution">
    <text evidence="2">The sequence shown here is derived from an EMBL/GenBank/DDBJ whole genome shotgun (WGS) entry which is preliminary data.</text>
</comment>
<dbReference type="AlphaFoldDB" id="A0AAV5S2Y9"/>
<reference evidence="2 3" key="1">
    <citation type="journal article" date="2023" name="Elife">
        <title>Identification of key yeast species and microbe-microbe interactions impacting larval growth of Drosophila in the wild.</title>
        <authorList>
            <person name="Mure A."/>
            <person name="Sugiura Y."/>
            <person name="Maeda R."/>
            <person name="Honda K."/>
            <person name="Sakurai N."/>
            <person name="Takahashi Y."/>
            <person name="Watada M."/>
            <person name="Katoh T."/>
            <person name="Gotoh A."/>
            <person name="Gotoh Y."/>
            <person name="Taniguchi I."/>
            <person name="Nakamura K."/>
            <person name="Hayashi T."/>
            <person name="Katayama T."/>
            <person name="Uemura T."/>
            <person name="Hattori Y."/>
        </authorList>
    </citation>
    <scope>NUCLEOTIDE SEQUENCE [LARGE SCALE GENOMIC DNA]</scope>
    <source>
        <strain evidence="2 3">KH-74</strain>
    </source>
</reference>
<proteinExistence type="predicted"/>
<dbReference type="EMBL" id="BTGD01000010">
    <property type="protein sequence ID" value="GMM57019.1"/>
    <property type="molecule type" value="Genomic_DNA"/>
</dbReference>
<evidence type="ECO:0000313" key="3">
    <source>
        <dbReference type="Proteomes" id="UP001377567"/>
    </source>
</evidence>
<dbReference type="Proteomes" id="UP001377567">
    <property type="component" value="Unassembled WGS sequence"/>
</dbReference>
<feature type="compositionally biased region" description="Polar residues" evidence="1">
    <location>
        <begin position="27"/>
        <end position="46"/>
    </location>
</feature>
<feature type="region of interest" description="Disordered" evidence="1">
    <location>
        <begin position="25"/>
        <end position="46"/>
    </location>
</feature>
<sequence>MHPTNNRIIALKSLKYKKFAKGCHRQASGQSNATASATQNTIPHRKNSTTFFETSYQQYLRQNHGLSVLEGAAHREGAAQAAQQTVQPHMVMGANTNYIAVDDALHDTDVYPHTAANVPTPNNNSATAPGHNYMTSHHYSNDITINQTLRYYSTVAPTPSGQNTMAAAAAAAAAANNNSAPKEAMLTATPHDEYAQAWPEDTEENLNPETYLRTHIEQINVCYSTKQYARIHALYQSLKRNGLTVPLDTYEKIIDSFARRAFDSNNRNLDEKMFSLLNCYHDIVNSKLKPSTRIYNTVLLQIFRNSIVAFEANNQNGLDFFKIGSQLFHTVIKNNRLKSEVINHYLLALNIYSGAPFKYFSMNEQQNSTALVPNLDAFKATVINGCATFKKDSFYFISLINLAKITNNLPFLKELYQEFLLLLPLDTSITLKSDQFEIYSMFITGFLETGELKLSSKIFENVINEIKLKNGMSDNIQLVLSNYLISLSKMDAQKAYSLWSNFKKLSWVPEFSYDFYLQMMANSFHDWTLTKKIYEYIFPMDRVFHNKARLTTTTSEINLSSYLLYPIHTEVILNSLMNYAIQLNDQEVVFKLLEESQIKEFAFDINLYPYIFKFMSETNCSSAYMQRVIEKHGDMIVADNVEKHNYVNMLMFLTAITDASRNSEVLESIVNMKFFSTICKNVEFTPENINNQAPLYNGLRVLLDEMWRLPKRVETYPLFLEIQASLIIRLFDFDTYVPTEENKFTSNSEFDAFKTGLLERFETMATNFNRLSLDPNSVSHTVSQAVRLTAVPEEVIDYFSNPGDWDKSYPLSLGSQIRNAPATGIQEFENLSRDGYCFDYDTYKELIRHRHINEEIIAKSFGFVSQGDTDGMKYLANLLVGHIPAGKIEKFFFSSKKNQLISSFDSSYNFQKSILPYLKDSSLTKIIKNLKSSTIISQLLPMLKFPDNFKSITVQAEFKQSIDLLYEKLFEGREYESIVEFNELCPVLNLNILLKSCIRAGDEQLYQSLLSKFRSSLTPETLLEVQCEYLLDHLKFQEVIKECKKADGSLESSKSGDYYSFAVFLKSFFNNSVDIGSIPENTLQFANNLSSFNNFAEAMAYYNQNSHLLGHPLTKIESQKIDSIIIEQMINNLVDASHLILNNHNTEGLTFDQVDVVNKFQQKLKTFFHFKAFLKSQSFSLSGIQKLIDVWQNVEPYSIDAFFNNLIETIYLKPDTLSNTLMLTNDLTWNFNRGTLRQVLASITKVYETQGDLTKIDKAQQFNTFITQQSH</sequence>
<name>A0AAV5S2Y9_MAUHU</name>
<dbReference type="Pfam" id="PF08579">
    <property type="entry name" value="RPM2"/>
    <property type="match status" value="1"/>
</dbReference>